<evidence type="ECO:0000313" key="1">
    <source>
        <dbReference type="EMBL" id="KAF0981839.1"/>
    </source>
</evidence>
<keyword evidence="2" id="KW-1185">Reference proteome</keyword>
<evidence type="ECO:0000313" key="2">
    <source>
        <dbReference type="Proteomes" id="UP000444721"/>
    </source>
</evidence>
<dbReference type="RefSeq" id="XP_044566552.1">
    <property type="nucleotide sequence ID" value="XM_044702139.1"/>
</dbReference>
<gene>
    <name evidence="1" type="ORF">FDP41_011700</name>
</gene>
<comment type="caution">
    <text evidence="1">The sequence shown here is derived from an EMBL/GenBank/DDBJ whole genome shotgun (WGS) entry which is preliminary data.</text>
</comment>
<organism evidence="1 2">
    <name type="scientific">Naegleria fowleri</name>
    <name type="common">Brain eating amoeba</name>
    <dbReference type="NCBI Taxonomy" id="5763"/>
    <lineage>
        <taxon>Eukaryota</taxon>
        <taxon>Discoba</taxon>
        <taxon>Heterolobosea</taxon>
        <taxon>Tetramitia</taxon>
        <taxon>Eutetramitia</taxon>
        <taxon>Vahlkampfiidae</taxon>
        <taxon>Naegleria</taxon>
    </lineage>
</organism>
<name>A0A6A5C976_NAEFO</name>
<dbReference type="VEuPathDB" id="AmoebaDB:NfTy_020990"/>
<dbReference type="VEuPathDB" id="AmoebaDB:FDP41_011700"/>
<protein>
    <submittedName>
        <fullName evidence="1">Uncharacterized protein</fullName>
    </submittedName>
</protein>
<dbReference type="EMBL" id="VFQX01000012">
    <property type="protein sequence ID" value="KAF0981839.1"/>
    <property type="molecule type" value="Genomic_DNA"/>
</dbReference>
<dbReference type="Proteomes" id="UP000444721">
    <property type="component" value="Unassembled WGS sequence"/>
</dbReference>
<proteinExistence type="predicted"/>
<accession>A0A6A5C976</accession>
<dbReference type="GeneID" id="68118915"/>
<dbReference type="VEuPathDB" id="AmoebaDB:NF0041060"/>
<sequence>MTRSKDFSKVSESTCKTVVRWINDALMPKLFSLWNEEQPKAALCELKSKGGAGLTIEQAQPLYDAKFDGRSLSKIVEDIIKKKNEHFSFEYATNVITSNKDLASVPESTWKAVAEWIVELIRGNFIEISSELLDRWKHRLEGEISEQLRKERTNPKYDYLRNLHDPNNMEKLEKLIGTNIQLPIFQEYGDLVPKDFDPTAKYVLTRQRFDILKKVVAGAEGFVFSGPHGISKSYTLYLIAAYAFVNSIPVLYVPSCGTWIRRYIIDNIPGANNQSLNSDILSRDVISKLEKSGDIVSYLSKNVADDQRVFYLFDEHNELFKTDDNGKTFASKPYFHDFTRWTCSTRGTFSTTIYCGSAHSSFEDHFLRREFKNS</sequence>
<reference evidence="1 2" key="1">
    <citation type="journal article" date="2019" name="Sci. Rep.">
        <title>Nanopore sequencing improves the draft genome of the human pathogenic amoeba Naegleria fowleri.</title>
        <authorList>
            <person name="Liechti N."/>
            <person name="Schurch N."/>
            <person name="Bruggmann R."/>
            <person name="Wittwer M."/>
        </authorList>
    </citation>
    <scope>NUCLEOTIDE SEQUENCE [LARGE SCALE GENOMIC DNA]</scope>
    <source>
        <strain evidence="1 2">ATCC 30894</strain>
    </source>
</reference>
<dbReference type="OrthoDB" id="2303713at2759"/>
<dbReference type="AlphaFoldDB" id="A0A6A5C976"/>